<accession>A0ABQ0MVN5</accession>
<feature type="binding site" evidence="9">
    <location>
        <position position="408"/>
    </location>
    <ligand>
        <name>substrate</name>
    </ligand>
</feature>
<keyword evidence="4 9" id="KW-0808">Transferase</keyword>
<organism evidence="10 11">
    <name type="scientific">Colwellia marinimaniae</name>
    <dbReference type="NCBI Taxonomy" id="1513592"/>
    <lineage>
        <taxon>Bacteria</taxon>
        <taxon>Pseudomonadati</taxon>
        <taxon>Pseudomonadota</taxon>
        <taxon>Gammaproteobacteria</taxon>
        <taxon>Alteromonadales</taxon>
        <taxon>Colwelliaceae</taxon>
        <taxon>Colwellia</taxon>
    </lineage>
</organism>
<dbReference type="PROSITE" id="PS00600">
    <property type="entry name" value="AA_TRANSFER_CLASS_3"/>
    <property type="match status" value="1"/>
</dbReference>
<dbReference type="EMBL" id="BDQM01000014">
    <property type="protein sequence ID" value="GAW96429.1"/>
    <property type="molecule type" value="Genomic_DNA"/>
</dbReference>
<dbReference type="PANTHER" id="PTHR42684:SF17">
    <property type="entry name" value="ADENOSYLMETHIONINE-8-AMINO-7-OXONONANOATE AMINOTRANSFERASE"/>
    <property type="match status" value="1"/>
</dbReference>
<evidence type="ECO:0000256" key="4">
    <source>
        <dbReference type="ARBA" id="ARBA00022679"/>
    </source>
</evidence>
<dbReference type="PIRSF" id="PIRSF000521">
    <property type="entry name" value="Transaminase_4ab_Lys_Orn"/>
    <property type="match status" value="1"/>
</dbReference>
<feature type="binding site" evidence="9">
    <location>
        <position position="262"/>
    </location>
    <ligand>
        <name>pyridoxal 5'-phosphate</name>
        <dbReference type="ChEBI" id="CHEBI:597326"/>
    </ligand>
</feature>
<sequence>MNNKHTAITPSEQNSLLRLDKEHVWHPYTSMSEPLPSYLVDSAEGVTINLASGEQLIDGMSSWWSVLHGYNHPKLNAALQQQAAKMSHVMFGGLTHISAITLCEKLVKLTPPGLEKVFLSDSGSVSVEIAMKMALQYQHARAEKSQHKLTKTKLLTVKNGYHGDTFAAMSVCDPVTGMHQIFEQVLMQHYFAPAPKVKFGQVWDSNDVTELSALFAQHHAEIAAFIIEPIVQGTGGMRFYHPEYLKACRNLCDQYDVLLIVDEIATGFGRTGKLFACEWAGISPDIMCLGKTLTGGYITLAATLCTTHIAQTISEGVAGCFMHGPTFMGNALACAVANASIDLLFENDWQAQVQAIESTLINLLKPLHDHPRVIDTRVLGSIAAIECRQVVNVAKIQKRFVELGVWIRPFGTLIYIIPPLIINTEQLTTLVHAIATVLDEDDCFS</sequence>
<feature type="binding site" evidence="9">
    <location>
        <position position="291"/>
    </location>
    <ligand>
        <name>substrate</name>
    </ligand>
</feature>
<evidence type="ECO:0000256" key="3">
    <source>
        <dbReference type="ARBA" id="ARBA00022576"/>
    </source>
</evidence>
<keyword evidence="11" id="KW-1185">Reference proteome</keyword>
<dbReference type="Gene3D" id="3.40.640.10">
    <property type="entry name" value="Type I PLP-dependent aspartate aminotransferase-like (Major domain)"/>
    <property type="match status" value="1"/>
</dbReference>
<comment type="caution">
    <text evidence="10">The sequence shown here is derived from an EMBL/GenBank/DDBJ whole genome shotgun (WGS) entry which is preliminary data.</text>
</comment>
<evidence type="ECO:0000256" key="9">
    <source>
        <dbReference type="HAMAP-Rule" id="MF_00834"/>
    </source>
</evidence>
<gene>
    <name evidence="9 10" type="primary">bioA</name>
    <name evidence="10" type="ORF">MTCD1_02043</name>
</gene>
<dbReference type="HAMAP" id="MF_00834">
    <property type="entry name" value="BioA"/>
    <property type="match status" value="1"/>
</dbReference>
<dbReference type="GO" id="GO:0004015">
    <property type="term" value="F:adenosylmethionine-8-amino-7-oxononanoate transaminase activity"/>
    <property type="evidence" value="ECO:0007669"/>
    <property type="project" value="UniProtKB-EC"/>
</dbReference>
<dbReference type="RefSeq" id="WP_082606494.1">
    <property type="nucleotide sequence ID" value="NZ_BDQM01000014.1"/>
</dbReference>
<dbReference type="NCBIfam" id="NF004624">
    <property type="entry name" value="PRK05964.1"/>
    <property type="match status" value="1"/>
</dbReference>
<comment type="subunit">
    <text evidence="9">Homodimer.</text>
</comment>
<dbReference type="Proteomes" id="UP000197068">
    <property type="component" value="Unassembled WGS sequence"/>
</dbReference>
<feature type="binding site" evidence="9">
    <location>
        <begin position="325"/>
        <end position="326"/>
    </location>
    <ligand>
        <name>pyridoxal 5'-phosphate</name>
        <dbReference type="ChEBI" id="CHEBI:597326"/>
    </ligand>
</feature>
<evidence type="ECO:0000256" key="1">
    <source>
        <dbReference type="ARBA" id="ARBA00001933"/>
    </source>
</evidence>
<feature type="modified residue" description="N6-(pyridoxal phosphate)lysine" evidence="9">
    <location>
        <position position="291"/>
    </location>
</feature>
<keyword evidence="5 9" id="KW-0949">S-adenosyl-L-methionine</keyword>
<feature type="binding site" evidence="9">
    <location>
        <position position="63"/>
    </location>
    <ligand>
        <name>substrate</name>
    </ligand>
</feature>
<dbReference type="Gene3D" id="3.90.1150.10">
    <property type="entry name" value="Aspartate Aminotransferase, domain 1"/>
    <property type="match status" value="1"/>
</dbReference>
<dbReference type="InterPro" id="IPR005815">
    <property type="entry name" value="BioA"/>
</dbReference>
<dbReference type="NCBIfam" id="NF005940">
    <property type="entry name" value="PRK07986.1"/>
    <property type="match status" value="1"/>
</dbReference>
<dbReference type="PANTHER" id="PTHR42684">
    <property type="entry name" value="ADENOSYLMETHIONINE-8-AMINO-7-OXONONANOATE AMINOTRANSFERASE"/>
    <property type="match status" value="1"/>
</dbReference>
<dbReference type="SUPFAM" id="SSF53383">
    <property type="entry name" value="PLP-dependent transferases"/>
    <property type="match status" value="1"/>
</dbReference>
<feature type="binding site" evidence="9">
    <location>
        <position position="161"/>
    </location>
    <ligand>
        <name>substrate</name>
    </ligand>
</feature>
<name>A0ABQ0MVN5_9GAMM</name>
<keyword evidence="3 9" id="KW-0032">Aminotransferase</keyword>
<evidence type="ECO:0000256" key="6">
    <source>
        <dbReference type="ARBA" id="ARBA00022756"/>
    </source>
</evidence>
<keyword evidence="6 9" id="KW-0093">Biotin biosynthesis</keyword>
<evidence type="ECO:0000256" key="7">
    <source>
        <dbReference type="ARBA" id="ARBA00022898"/>
    </source>
</evidence>
<dbReference type="EC" id="2.6.1.62" evidence="9"/>
<dbReference type="Pfam" id="PF00202">
    <property type="entry name" value="Aminotran_3"/>
    <property type="match status" value="1"/>
</dbReference>
<evidence type="ECO:0000313" key="10">
    <source>
        <dbReference type="EMBL" id="GAW96429.1"/>
    </source>
</evidence>
<dbReference type="InterPro" id="IPR015421">
    <property type="entry name" value="PyrdxlP-dep_Trfase_major"/>
</dbReference>
<protein>
    <recommendedName>
        <fullName evidence="9">Adenosylmethionine-8-amino-7-oxononanoate aminotransferase</fullName>
        <ecNumber evidence="9">2.6.1.62</ecNumber>
    </recommendedName>
    <alternativeName>
        <fullName evidence="9">7,8-diamino-pelargonic acid aminotransferase</fullName>
        <shortName evidence="9">DAPA AT</shortName>
        <shortName evidence="9">DAPA aminotransferase</shortName>
    </alternativeName>
    <alternativeName>
        <fullName evidence="9">7,8-diaminononanoate synthase</fullName>
        <shortName evidence="9">DANS</shortName>
    </alternativeName>
    <alternativeName>
        <fullName evidence="9">Diaminopelargonic acid synthase</fullName>
    </alternativeName>
</protein>
<dbReference type="NCBIfam" id="TIGR00508">
    <property type="entry name" value="bioA"/>
    <property type="match status" value="1"/>
</dbReference>
<dbReference type="InterPro" id="IPR005814">
    <property type="entry name" value="Aminotrans_3"/>
</dbReference>
<dbReference type="CDD" id="cd00610">
    <property type="entry name" value="OAT_like"/>
    <property type="match status" value="1"/>
</dbReference>
<keyword evidence="7 9" id="KW-0663">Pyridoxal phosphate</keyword>
<comment type="pathway">
    <text evidence="2 9">Cofactor biosynthesis; biotin biosynthesis; 7,8-diaminononanoate from 8-amino-7-oxononanoate (SAM route): step 1/1.</text>
</comment>
<feature type="site" description="Participates in the substrate recognition with KAPA and in a stacking interaction with the adenine ring of SAM" evidence="9">
    <location>
        <position position="28"/>
    </location>
</feature>
<comment type="similarity">
    <text evidence="9">Belongs to the class-III pyridoxal-phosphate-dependent aminotransferase family. BioA subfamily.</text>
</comment>
<comment type="subcellular location">
    <subcellularLocation>
        <location evidence="9">Cytoplasm</location>
    </subcellularLocation>
</comment>
<evidence type="ECO:0000313" key="11">
    <source>
        <dbReference type="Proteomes" id="UP000197068"/>
    </source>
</evidence>
<dbReference type="InterPro" id="IPR015424">
    <property type="entry name" value="PyrdxlP-dep_Trfase"/>
</dbReference>
<dbReference type="InterPro" id="IPR015422">
    <property type="entry name" value="PyrdxlP-dep_Trfase_small"/>
</dbReference>
<evidence type="ECO:0000256" key="8">
    <source>
        <dbReference type="ARBA" id="ARBA00048449"/>
    </source>
</evidence>
<keyword evidence="9" id="KW-0963">Cytoplasm</keyword>
<feature type="binding site" evidence="9">
    <location>
        <position position="324"/>
    </location>
    <ligand>
        <name>substrate</name>
    </ligand>
</feature>
<evidence type="ECO:0000256" key="2">
    <source>
        <dbReference type="ARBA" id="ARBA00005063"/>
    </source>
</evidence>
<reference evidence="10 11" key="1">
    <citation type="submission" date="2017-06" db="EMBL/GenBank/DDBJ databases">
        <title>Whole Genome Sequences of Colwellia marinimaniae MTCD1.</title>
        <authorList>
            <person name="Kusumoto H."/>
            <person name="Inoue M."/>
            <person name="Tanikawa K."/>
            <person name="Maeji H."/>
            <person name="Cameron J.H."/>
            <person name="Bartlett D.H."/>
        </authorList>
    </citation>
    <scope>NUCLEOTIDE SEQUENCE [LARGE SCALE GENOMIC DNA]</scope>
    <source>
        <strain evidence="10 11">MTCD1</strain>
    </source>
</reference>
<dbReference type="InterPro" id="IPR049704">
    <property type="entry name" value="Aminotrans_3_PPA_site"/>
</dbReference>
<evidence type="ECO:0000256" key="5">
    <source>
        <dbReference type="ARBA" id="ARBA00022691"/>
    </source>
</evidence>
<comment type="cofactor">
    <cofactor evidence="1 9">
        <name>pyridoxal 5'-phosphate</name>
        <dbReference type="ChEBI" id="CHEBI:597326"/>
    </cofactor>
</comment>
<comment type="function">
    <text evidence="9">Catalyzes the transfer of the alpha-amino group from S-adenosyl-L-methionine (SAM) to 7-keto-8-aminopelargonic acid (KAPA) to form 7,8-diaminopelargonic acid (DAPA). It is the only aminotransferase known to utilize SAM as an amino donor.</text>
</comment>
<comment type="catalytic activity">
    <reaction evidence="8 9">
        <text>(8S)-8-amino-7-oxononanoate + S-adenosyl-L-methionine = S-adenosyl-4-methylsulfanyl-2-oxobutanoate + (7R,8S)-7,8-diammoniononanoate</text>
        <dbReference type="Rhea" id="RHEA:16861"/>
        <dbReference type="ChEBI" id="CHEBI:16490"/>
        <dbReference type="ChEBI" id="CHEBI:59789"/>
        <dbReference type="ChEBI" id="CHEBI:149468"/>
        <dbReference type="ChEBI" id="CHEBI:149469"/>
        <dbReference type="EC" id="2.6.1.62"/>
    </reaction>
</comment>
<feature type="binding site" evidence="9">
    <location>
        <begin position="123"/>
        <end position="124"/>
    </location>
    <ligand>
        <name>pyridoxal 5'-phosphate</name>
        <dbReference type="ChEBI" id="CHEBI:597326"/>
    </ligand>
</feature>
<proteinExistence type="inferred from homology"/>